<dbReference type="PATRIC" id="fig|1453497.3.peg.822"/>
<dbReference type="NCBIfam" id="NF033788">
    <property type="entry name" value="HTH_metalloreg"/>
    <property type="match status" value="1"/>
</dbReference>
<dbReference type="EMBL" id="JFHK01000020">
    <property type="protein sequence ID" value="OAA29189.1"/>
    <property type="molecule type" value="Genomic_DNA"/>
</dbReference>
<dbReference type="GO" id="GO:0003677">
    <property type="term" value="F:DNA binding"/>
    <property type="evidence" value="ECO:0007669"/>
    <property type="project" value="UniProtKB-KW"/>
</dbReference>
<organism evidence="5 6">
    <name type="scientific">Kosmotoga arenicorallina S304</name>
    <dbReference type="NCBI Taxonomy" id="1453497"/>
    <lineage>
        <taxon>Bacteria</taxon>
        <taxon>Thermotogati</taxon>
        <taxon>Thermotogota</taxon>
        <taxon>Thermotogae</taxon>
        <taxon>Kosmotogales</taxon>
        <taxon>Kosmotogaceae</taxon>
        <taxon>Kosmotoga</taxon>
    </lineage>
</organism>
<gene>
    <name evidence="5" type="ORF">AT15_04145</name>
</gene>
<dbReference type="SMART" id="SM00418">
    <property type="entry name" value="HTH_ARSR"/>
    <property type="match status" value="1"/>
</dbReference>
<reference evidence="5 6" key="1">
    <citation type="submission" date="2014-02" db="EMBL/GenBank/DDBJ databases">
        <title>Kosmotoga genome sequencing.</title>
        <authorList>
            <person name="Pollo S.M."/>
            <person name="Charchuk R."/>
            <person name="Nesbo C.L."/>
        </authorList>
    </citation>
    <scope>NUCLEOTIDE SEQUENCE [LARGE SCALE GENOMIC DNA]</scope>
    <source>
        <strain evidence="5 6">S304</strain>
    </source>
</reference>
<name>A0A176JZ08_9BACT</name>
<dbReference type="GO" id="GO:0003700">
    <property type="term" value="F:DNA-binding transcription factor activity"/>
    <property type="evidence" value="ECO:0007669"/>
    <property type="project" value="InterPro"/>
</dbReference>
<dbReference type="PRINTS" id="PR00778">
    <property type="entry name" value="HTHARSR"/>
</dbReference>
<evidence type="ECO:0000313" key="6">
    <source>
        <dbReference type="Proteomes" id="UP000077339"/>
    </source>
</evidence>
<dbReference type="InterPro" id="IPR001845">
    <property type="entry name" value="HTH_ArsR_DNA-bd_dom"/>
</dbReference>
<dbReference type="CDD" id="cd00090">
    <property type="entry name" value="HTH_ARSR"/>
    <property type="match status" value="1"/>
</dbReference>
<dbReference type="InterPro" id="IPR051011">
    <property type="entry name" value="Metal_resp_trans_reg"/>
</dbReference>
<dbReference type="PROSITE" id="PS50987">
    <property type="entry name" value="HTH_ARSR_2"/>
    <property type="match status" value="1"/>
</dbReference>
<dbReference type="InterPro" id="IPR036390">
    <property type="entry name" value="WH_DNA-bd_sf"/>
</dbReference>
<dbReference type="OrthoDB" id="9794330at2"/>
<accession>A0A176JZ08</accession>
<evidence type="ECO:0000259" key="4">
    <source>
        <dbReference type="PROSITE" id="PS50987"/>
    </source>
</evidence>
<evidence type="ECO:0000313" key="5">
    <source>
        <dbReference type="EMBL" id="OAA29189.1"/>
    </source>
</evidence>
<dbReference type="Gene3D" id="1.10.10.10">
    <property type="entry name" value="Winged helix-like DNA-binding domain superfamily/Winged helix DNA-binding domain"/>
    <property type="match status" value="1"/>
</dbReference>
<dbReference type="AlphaFoldDB" id="A0A176JZ08"/>
<dbReference type="PANTHER" id="PTHR43132">
    <property type="entry name" value="ARSENICAL RESISTANCE OPERON REPRESSOR ARSR-RELATED"/>
    <property type="match status" value="1"/>
</dbReference>
<dbReference type="InterPro" id="IPR036388">
    <property type="entry name" value="WH-like_DNA-bd_sf"/>
</dbReference>
<keyword evidence="1" id="KW-0805">Transcription regulation</keyword>
<protein>
    <recommendedName>
        <fullName evidence="4">HTH arsR-type domain-containing protein</fullName>
    </recommendedName>
</protein>
<dbReference type="InterPro" id="IPR011991">
    <property type="entry name" value="ArsR-like_HTH"/>
</dbReference>
<sequence length="80" mass="9161">MDPTRLKILHVLMDGEKCVKKISELVGLNQSACSHQLRTLKHHGLVKSKREGKFIRYSICDEHISEIIEIGSIHIGEKKR</sequence>
<keyword evidence="6" id="KW-1185">Reference proteome</keyword>
<feature type="domain" description="HTH arsR-type" evidence="4">
    <location>
        <begin position="1"/>
        <end position="79"/>
    </location>
</feature>
<keyword evidence="2" id="KW-0238">DNA-binding</keyword>
<keyword evidence="3" id="KW-0804">Transcription</keyword>
<dbReference type="SUPFAM" id="SSF46785">
    <property type="entry name" value="Winged helix' DNA-binding domain"/>
    <property type="match status" value="1"/>
</dbReference>
<dbReference type="PANTHER" id="PTHR43132:SF6">
    <property type="entry name" value="HTH-TYPE TRANSCRIPTIONAL REPRESSOR CZRA"/>
    <property type="match status" value="1"/>
</dbReference>
<evidence type="ECO:0000256" key="1">
    <source>
        <dbReference type="ARBA" id="ARBA00023015"/>
    </source>
</evidence>
<dbReference type="Pfam" id="PF01022">
    <property type="entry name" value="HTH_5"/>
    <property type="match status" value="1"/>
</dbReference>
<evidence type="ECO:0000256" key="2">
    <source>
        <dbReference type="ARBA" id="ARBA00023125"/>
    </source>
</evidence>
<dbReference type="Proteomes" id="UP000077339">
    <property type="component" value="Unassembled WGS sequence"/>
</dbReference>
<comment type="caution">
    <text evidence="5">The sequence shown here is derived from an EMBL/GenBank/DDBJ whole genome shotgun (WGS) entry which is preliminary data.</text>
</comment>
<evidence type="ECO:0000256" key="3">
    <source>
        <dbReference type="ARBA" id="ARBA00023163"/>
    </source>
</evidence>
<proteinExistence type="predicted"/>